<dbReference type="EMBL" id="JACHOP010000031">
    <property type="protein sequence ID" value="MBB5759968.1"/>
    <property type="molecule type" value="Genomic_DNA"/>
</dbReference>
<proteinExistence type="predicted"/>
<organism evidence="1 2">
    <name type="scientific">Methylorubrum rhodinum</name>
    <dbReference type="NCBI Taxonomy" id="29428"/>
    <lineage>
        <taxon>Bacteria</taxon>
        <taxon>Pseudomonadati</taxon>
        <taxon>Pseudomonadota</taxon>
        <taxon>Alphaproteobacteria</taxon>
        <taxon>Hyphomicrobiales</taxon>
        <taxon>Methylobacteriaceae</taxon>
        <taxon>Methylorubrum</taxon>
    </lineage>
</organism>
<dbReference type="InterPro" id="IPR008792">
    <property type="entry name" value="PQQD"/>
</dbReference>
<comment type="caution">
    <text evidence="1">The sequence shown here is derived from an EMBL/GenBank/DDBJ whole genome shotgun (WGS) entry which is preliminary data.</text>
</comment>
<sequence>MHYDVAEPNLVSHQSFDDEIVIAHFGTGIYYSLSGSAAEIWLGLCASFDLSEVQATLAPHAAAGPEAFAASVDRFVAELETAGLIRPAAERAHGAWTPAAPTGGWALPQVESFSDMQELLLLDPVHDTSEAGWPYVVHG</sequence>
<protein>
    <recommendedName>
        <fullName evidence="3">PqqD family protein</fullName>
    </recommendedName>
</protein>
<dbReference type="RefSeq" id="WP_183573515.1">
    <property type="nucleotide sequence ID" value="NZ_JACHOP010000031.1"/>
</dbReference>
<name>A0A840ZSD7_9HYPH</name>
<dbReference type="Pfam" id="PF05402">
    <property type="entry name" value="PqqD"/>
    <property type="match status" value="1"/>
</dbReference>
<evidence type="ECO:0000313" key="2">
    <source>
        <dbReference type="Proteomes" id="UP000583454"/>
    </source>
</evidence>
<keyword evidence="2" id="KW-1185">Reference proteome</keyword>
<dbReference type="AlphaFoldDB" id="A0A840ZSD7"/>
<accession>A0A840ZSD7</accession>
<evidence type="ECO:0000313" key="1">
    <source>
        <dbReference type="EMBL" id="MBB5759968.1"/>
    </source>
</evidence>
<reference evidence="1 2" key="1">
    <citation type="submission" date="2020-08" db="EMBL/GenBank/DDBJ databases">
        <title>Genomic Encyclopedia of Type Strains, Phase IV (KMG-IV): sequencing the most valuable type-strain genomes for metagenomic binning, comparative biology and taxonomic classification.</title>
        <authorList>
            <person name="Goeker M."/>
        </authorList>
    </citation>
    <scope>NUCLEOTIDE SEQUENCE [LARGE SCALE GENOMIC DNA]</scope>
    <source>
        <strain evidence="1 2">DSM 2163</strain>
    </source>
</reference>
<dbReference type="Proteomes" id="UP000583454">
    <property type="component" value="Unassembled WGS sequence"/>
</dbReference>
<evidence type="ECO:0008006" key="3">
    <source>
        <dbReference type="Google" id="ProtNLM"/>
    </source>
</evidence>
<gene>
    <name evidence="1" type="ORF">HNR00_004706</name>
</gene>